<feature type="transmembrane region" description="Helical" evidence="1">
    <location>
        <begin position="20"/>
        <end position="38"/>
    </location>
</feature>
<feature type="transmembrane region" description="Helical" evidence="1">
    <location>
        <begin position="122"/>
        <end position="146"/>
    </location>
</feature>
<protein>
    <recommendedName>
        <fullName evidence="4">DUF1405 domain-containing protein</fullName>
    </recommendedName>
</protein>
<feature type="transmembrane region" description="Helical" evidence="1">
    <location>
        <begin position="50"/>
        <end position="70"/>
    </location>
</feature>
<keyword evidence="1" id="KW-0472">Membrane</keyword>
<evidence type="ECO:0008006" key="4">
    <source>
        <dbReference type="Google" id="ProtNLM"/>
    </source>
</evidence>
<keyword evidence="3" id="KW-1185">Reference proteome</keyword>
<evidence type="ECO:0000256" key="1">
    <source>
        <dbReference type="SAM" id="Phobius"/>
    </source>
</evidence>
<feature type="transmembrane region" description="Helical" evidence="1">
    <location>
        <begin position="90"/>
        <end position="110"/>
    </location>
</feature>
<sequence>MGRVIPERWAADLGTPSTLVWLLLVNAVAFLVGVEFYLERLGEVPTILWPLYADSPTAIALATLALATLLPNLGRHPNQLSRNRPLSYLHTFAFVWLVKFGLWTFVALTLRPELYLFAPGALWDYWGIVITHFLFVAEAFLFPHAAATTPGALGSALVLLLANDVFDYVFGYHPPLEYEPGVALPVISVGLSVFAVALAWWAFEPLSEQSSPPAS</sequence>
<evidence type="ECO:0000313" key="3">
    <source>
        <dbReference type="Proteomes" id="UP000263012"/>
    </source>
</evidence>
<dbReference type="PANTHER" id="PTHR40042">
    <property type="entry name" value="HYPOTHETICAL MEMBRANE SPANNING PROTEIN"/>
    <property type="match status" value="1"/>
</dbReference>
<gene>
    <name evidence="2" type="ORF">AArcSl_2366</name>
</gene>
<feature type="transmembrane region" description="Helical" evidence="1">
    <location>
        <begin position="182"/>
        <end position="203"/>
    </location>
</feature>
<dbReference type="GeneID" id="37878723"/>
<dbReference type="RefSeq" id="WP_119819472.1">
    <property type="nucleotide sequence ID" value="NZ_CP025066.1"/>
</dbReference>
<accession>A0A343TLL6</accession>
<evidence type="ECO:0000313" key="2">
    <source>
        <dbReference type="EMBL" id="AUX09988.1"/>
    </source>
</evidence>
<keyword evidence="1" id="KW-0812">Transmembrane</keyword>
<name>A0A343TLL6_9EURY</name>
<organism evidence="2 3">
    <name type="scientific">Halalkaliarchaeum desulfuricum</name>
    <dbReference type="NCBI Taxonomy" id="2055893"/>
    <lineage>
        <taxon>Archaea</taxon>
        <taxon>Methanobacteriati</taxon>
        <taxon>Methanobacteriota</taxon>
        <taxon>Stenosarchaea group</taxon>
        <taxon>Halobacteria</taxon>
        <taxon>Halobacteriales</taxon>
        <taxon>Haloferacaceae</taxon>
        <taxon>Halalkaliarchaeum</taxon>
    </lineage>
</organism>
<feature type="transmembrane region" description="Helical" evidence="1">
    <location>
        <begin position="152"/>
        <end position="170"/>
    </location>
</feature>
<dbReference type="PANTHER" id="PTHR40042:SF1">
    <property type="entry name" value="DUF1405 DOMAIN-CONTAINING PROTEIN"/>
    <property type="match status" value="1"/>
</dbReference>
<keyword evidence="1" id="KW-1133">Transmembrane helix</keyword>
<dbReference type="EMBL" id="CP025066">
    <property type="protein sequence ID" value="AUX09988.1"/>
    <property type="molecule type" value="Genomic_DNA"/>
</dbReference>
<dbReference type="Pfam" id="PF07187">
    <property type="entry name" value="DUF1405"/>
    <property type="match status" value="1"/>
</dbReference>
<dbReference type="Proteomes" id="UP000263012">
    <property type="component" value="Chromosome"/>
</dbReference>
<dbReference type="KEGG" id="hdf:AArcSl_2366"/>
<reference evidence="3" key="1">
    <citation type="submission" date="2017-11" db="EMBL/GenBank/DDBJ databases">
        <title>Phenotypic and genomic properties of facultatively anaerobic sulfur-reducing natronoarchaea from hypersaline soda lakes.</title>
        <authorList>
            <person name="Sorokin D.Y."/>
            <person name="Kublanov I.V."/>
            <person name="Roman P."/>
            <person name="Sinninghe Damste J.S."/>
            <person name="Golyshin P.N."/>
            <person name="Rojo D."/>
            <person name="Ciordia S."/>
            <person name="Mena M.D.C."/>
            <person name="Ferrer M."/>
            <person name="Messina E."/>
            <person name="Smedile F."/>
            <person name="La Spada G."/>
            <person name="La Cono V."/>
            <person name="Yakimov M.M."/>
        </authorList>
    </citation>
    <scope>NUCLEOTIDE SEQUENCE [LARGE SCALE GENOMIC DNA]</scope>
    <source>
        <strain evidence="3">AArc-Sl</strain>
    </source>
</reference>
<dbReference type="AlphaFoldDB" id="A0A343TLL6"/>
<dbReference type="OrthoDB" id="304519at2157"/>
<dbReference type="InterPro" id="IPR009845">
    <property type="entry name" value="DUF1405"/>
</dbReference>
<proteinExistence type="predicted"/>